<gene>
    <name evidence="2" type="ORF">DCR58_03030</name>
</gene>
<organism evidence="2 3">
    <name type="scientific">Idiomarina baltica</name>
    <dbReference type="NCBI Taxonomy" id="190892"/>
    <lineage>
        <taxon>Bacteria</taxon>
        <taxon>Pseudomonadati</taxon>
        <taxon>Pseudomonadota</taxon>
        <taxon>Gammaproteobacteria</taxon>
        <taxon>Alteromonadales</taxon>
        <taxon>Idiomarinaceae</taxon>
        <taxon>Idiomarina</taxon>
    </lineage>
</organism>
<keyword evidence="1" id="KW-0472">Membrane</keyword>
<name>A0A348WMH9_9GAMM</name>
<dbReference type="STRING" id="314276.OS145_05800"/>
<evidence type="ECO:0000313" key="3">
    <source>
        <dbReference type="Proteomes" id="UP000262878"/>
    </source>
</evidence>
<evidence type="ECO:0000313" key="2">
    <source>
        <dbReference type="EMBL" id="HAR55741.1"/>
    </source>
</evidence>
<dbReference type="EMBL" id="DMUP01000067">
    <property type="protein sequence ID" value="HAR55741.1"/>
    <property type="molecule type" value="Genomic_DNA"/>
</dbReference>
<dbReference type="Proteomes" id="UP000262878">
    <property type="component" value="Unassembled WGS sequence"/>
</dbReference>
<protein>
    <submittedName>
        <fullName evidence="2">Signaling protein</fullName>
    </submittedName>
</protein>
<proteinExistence type="predicted"/>
<dbReference type="RefSeq" id="WP_006956991.1">
    <property type="nucleotide sequence ID" value="NZ_DBGH01000071.1"/>
</dbReference>
<reference evidence="2 3" key="1">
    <citation type="journal article" date="2018" name="Nat. Biotechnol.">
        <title>A standardized bacterial taxonomy based on genome phylogeny substantially revises the tree of life.</title>
        <authorList>
            <person name="Parks D.H."/>
            <person name="Chuvochina M."/>
            <person name="Waite D.W."/>
            <person name="Rinke C."/>
            <person name="Skarshewski A."/>
            <person name="Chaumeil P.A."/>
            <person name="Hugenholtz P."/>
        </authorList>
    </citation>
    <scope>NUCLEOTIDE SEQUENCE [LARGE SCALE GENOMIC DNA]</scope>
    <source>
        <strain evidence="2">UBA9360</strain>
    </source>
</reference>
<comment type="caution">
    <text evidence="2">The sequence shown here is derived from an EMBL/GenBank/DDBJ whole genome shotgun (WGS) entry which is preliminary data.</text>
</comment>
<accession>A0A348WMH9</accession>
<sequence>MPISRRLLPIIIALALIGLLFLSWTPNWNESTFVRSTKPYVSISYESKTDEAIVNQVLEDLQNRFDVRHEWHIESAKNAEYAIRVEVDKQDDFLTLQADIVRSETPLDRVMVRGPEGVKTELAGRLVSLVTDEVSAAHKASHPEARDY</sequence>
<dbReference type="AlphaFoldDB" id="A0A348WMH9"/>
<keyword evidence="1" id="KW-1133">Transmembrane helix</keyword>
<feature type="transmembrane region" description="Helical" evidence="1">
    <location>
        <begin position="7"/>
        <end position="25"/>
    </location>
</feature>
<evidence type="ECO:0000256" key="1">
    <source>
        <dbReference type="SAM" id="Phobius"/>
    </source>
</evidence>
<keyword evidence="1" id="KW-0812">Transmembrane</keyword>